<name>A0AAN1SXY6_9PROT</name>
<dbReference type="Proteomes" id="UP001319121">
    <property type="component" value="Chromosome"/>
</dbReference>
<keyword evidence="2" id="KW-1185">Reference proteome</keyword>
<dbReference type="EMBL" id="AP019536">
    <property type="protein sequence ID" value="BBI98641.1"/>
    <property type="molecule type" value="Genomic_DNA"/>
</dbReference>
<sequence>MQLAAGIGAQADDVAGVGRDFRLIQNDVEHEKVPVKACQYKKKGLTSPAVMAFVAVKPLREELWRVRKKFA</sequence>
<organism evidence="1 2">
    <name type="scientific">Ferrigenium kumadai</name>
    <dbReference type="NCBI Taxonomy" id="1682490"/>
    <lineage>
        <taxon>Bacteria</taxon>
        <taxon>Pseudomonadati</taxon>
        <taxon>Pseudomonadota</taxon>
        <taxon>Betaproteobacteria</taxon>
        <taxon>Nitrosomonadales</taxon>
        <taxon>Gallionellaceae</taxon>
        <taxon>Ferrigenium</taxon>
    </lineage>
</organism>
<gene>
    <name evidence="1" type="ORF">FGKAn22_03340</name>
</gene>
<evidence type="ECO:0000313" key="1">
    <source>
        <dbReference type="EMBL" id="BBI98641.1"/>
    </source>
</evidence>
<reference evidence="1 2" key="1">
    <citation type="submission" date="2019-03" db="EMBL/GenBank/DDBJ databases">
        <title>Complete genome sequence of Ferrigenium kumadai strain An22, a microaerophilic iron-oxidizing bacterium isolated from a paddy field soil.</title>
        <authorList>
            <person name="Watanabe T."/>
            <person name="Asakawa S."/>
        </authorList>
    </citation>
    <scope>NUCLEOTIDE SEQUENCE [LARGE SCALE GENOMIC DNA]</scope>
    <source>
        <strain evidence="1 2">An22</strain>
    </source>
</reference>
<protein>
    <submittedName>
        <fullName evidence="1">Uncharacterized protein</fullName>
    </submittedName>
</protein>
<dbReference type="AlphaFoldDB" id="A0AAN1SXY6"/>
<proteinExistence type="predicted"/>
<evidence type="ECO:0000313" key="2">
    <source>
        <dbReference type="Proteomes" id="UP001319121"/>
    </source>
</evidence>
<accession>A0AAN1SXY6</accession>
<dbReference type="KEGG" id="fku:FGKAn22_03340"/>